<evidence type="ECO:0000256" key="1">
    <source>
        <dbReference type="SAM" id="Phobius"/>
    </source>
</evidence>
<keyword evidence="1" id="KW-1133">Transmembrane helix</keyword>
<evidence type="ECO:0000313" key="3">
    <source>
        <dbReference type="Proteomes" id="UP000596661"/>
    </source>
</evidence>
<sequence length="66" mass="7510">MNRIILNIIIIISFFFMLESMFEIISKDFTFASVSEILVLLQAPIVLNGFKYLAGSCLAGFHEQNH</sequence>
<feature type="transmembrane region" description="Helical" evidence="1">
    <location>
        <begin position="6"/>
        <end position="25"/>
    </location>
</feature>
<dbReference type="AlphaFoldDB" id="A0A803RB76"/>
<accession>A0A803RB76</accession>
<dbReference type="Gramene" id="novel_model_7317_5bd9a17a">
    <property type="protein sequence ID" value="cds.novel_model_7317_5bd9a17a"/>
    <property type="gene ID" value="novel_gene_3862_5bd9a17a"/>
</dbReference>
<keyword evidence="3" id="KW-1185">Reference proteome</keyword>
<evidence type="ECO:0000313" key="2">
    <source>
        <dbReference type="EnsemblPlants" id="cds.novel_model_7317_5bd9a17a"/>
    </source>
</evidence>
<dbReference type="EnsemblPlants" id="novel_model_7317_5bd9a17a">
    <property type="protein sequence ID" value="cds.novel_model_7317_5bd9a17a"/>
    <property type="gene ID" value="novel_gene_3862_5bd9a17a"/>
</dbReference>
<dbReference type="Proteomes" id="UP000596661">
    <property type="component" value="Unassembled WGS sequence"/>
</dbReference>
<keyword evidence="1" id="KW-0812">Transmembrane</keyword>
<keyword evidence="1" id="KW-0472">Membrane</keyword>
<organism evidence="2 3">
    <name type="scientific">Cannabis sativa</name>
    <name type="common">Hemp</name>
    <name type="synonym">Marijuana</name>
    <dbReference type="NCBI Taxonomy" id="3483"/>
    <lineage>
        <taxon>Eukaryota</taxon>
        <taxon>Viridiplantae</taxon>
        <taxon>Streptophyta</taxon>
        <taxon>Embryophyta</taxon>
        <taxon>Tracheophyta</taxon>
        <taxon>Spermatophyta</taxon>
        <taxon>Magnoliopsida</taxon>
        <taxon>eudicotyledons</taxon>
        <taxon>Gunneridae</taxon>
        <taxon>Pentapetalae</taxon>
        <taxon>rosids</taxon>
        <taxon>fabids</taxon>
        <taxon>Rosales</taxon>
        <taxon>Cannabaceae</taxon>
        <taxon>Cannabis</taxon>
    </lineage>
</organism>
<reference evidence="2" key="1">
    <citation type="submission" date="2021-03" db="UniProtKB">
        <authorList>
            <consortium name="EnsemblPlants"/>
        </authorList>
    </citation>
    <scope>IDENTIFICATION</scope>
</reference>
<dbReference type="EMBL" id="UZAU01000821">
    <property type="status" value="NOT_ANNOTATED_CDS"/>
    <property type="molecule type" value="Genomic_DNA"/>
</dbReference>
<name>A0A803RB76_CANSA</name>
<protein>
    <submittedName>
        <fullName evidence="2">Uncharacterized protein</fullName>
    </submittedName>
</protein>
<feature type="transmembrane region" description="Helical" evidence="1">
    <location>
        <begin position="37"/>
        <end position="61"/>
    </location>
</feature>
<proteinExistence type="predicted"/>